<gene>
    <name evidence="1" type="ORF">BN1012_Phect178</name>
</gene>
<dbReference type="Proteomes" id="UP000032160">
    <property type="component" value="Chromosome I"/>
</dbReference>
<keyword evidence="2" id="KW-1185">Reference proteome</keyword>
<evidence type="ECO:0000313" key="2">
    <source>
        <dbReference type="Proteomes" id="UP000032160"/>
    </source>
</evidence>
<dbReference type="EMBL" id="HG966617">
    <property type="protein sequence ID" value="CDO58392.1"/>
    <property type="molecule type" value="Genomic_DNA"/>
</dbReference>
<evidence type="ECO:0000313" key="1">
    <source>
        <dbReference type="EMBL" id="CDO58392.1"/>
    </source>
</evidence>
<dbReference type="HOGENOM" id="CLU_3181509_0_0_5"/>
<organism evidence="1 2">
    <name type="scientific">Candidatus Phaeomarinibacter ectocarpi</name>
    <dbReference type="NCBI Taxonomy" id="1458461"/>
    <lineage>
        <taxon>Bacteria</taxon>
        <taxon>Pseudomonadati</taxon>
        <taxon>Pseudomonadota</taxon>
        <taxon>Alphaproteobacteria</taxon>
        <taxon>Hyphomicrobiales</taxon>
        <taxon>Parvibaculaceae</taxon>
        <taxon>Candidatus Phaeomarinibacter</taxon>
    </lineage>
</organism>
<protein>
    <submittedName>
        <fullName evidence="1">Uncharacterized protein</fullName>
    </submittedName>
</protein>
<dbReference type="KEGG" id="pect:BN1012_Phect178"/>
<reference evidence="1 2" key="1">
    <citation type="journal article" date="2014" name="Front. Genet.">
        <title>Genome and metabolic network of "Candidatus Phaeomarinobacter ectocarpi" Ec32, a new candidate genus of Alphaproteobacteria frequently associated with brown algae.</title>
        <authorList>
            <person name="Dittami S.M."/>
            <person name="Barbeyron T."/>
            <person name="Boyen C."/>
            <person name="Cambefort J."/>
            <person name="Collet G."/>
            <person name="Delage L."/>
            <person name="Gobet A."/>
            <person name="Groisillier A."/>
            <person name="Leblanc C."/>
            <person name="Michel G."/>
            <person name="Scornet D."/>
            <person name="Siegel A."/>
            <person name="Tapia J.E."/>
            <person name="Tonon T."/>
        </authorList>
    </citation>
    <scope>NUCLEOTIDE SEQUENCE [LARGE SCALE GENOMIC DNA]</scope>
    <source>
        <strain evidence="1 2">Ec32</strain>
    </source>
</reference>
<name>X5MBQ0_9HYPH</name>
<dbReference type="AlphaFoldDB" id="X5MBQ0"/>
<dbReference type="STRING" id="1458461.BN1012_Phect178"/>
<accession>X5MBQ0</accession>
<proteinExistence type="predicted"/>
<sequence>MAVTTGINRSRSMLWLIASGAPLKKKTVAPATNKTAMPNKRRLFTL</sequence>